<protein>
    <submittedName>
        <fullName evidence="1">Type II toxin-antitoxin system Phd/YefM family antitoxin</fullName>
    </submittedName>
</protein>
<name>A0ABY6ARW7_9PSED</name>
<organism evidence="1 2">
    <name type="scientific">Pseudomonas promysalinigenes</name>
    <dbReference type="NCBI Taxonomy" id="485898"/>
    <lineage>
        <taxon>Bacteria</taxon>
        <taxon>Pseudomonadati</taxon>
        <taxon>Pseudomonadota</taxon>
        <taxon>Gammaproteobacteria</taxon>
        <taxon>Pseudomonadales</taxon>
        <taxon>Pseudomonadaceae</taxon>
        <taxon>Pseudomonas</taxon>
    </lineage>
</organism>
<proteinExistence type="predicted"/>
<reference evidence="1" key="1">
    <citation type="submission" date="2022-09" db="EMBL/GenBank/DDBJ databases">
        <title>Complete genome sequence of Pseudomonas promysalinigenes strain RL-WG26, a newly isolated PGPR with the potential for plant salinity stress alleviation.</title>
        <authorList>
            <person name="Ren L."/>
            <person name="Wang G."/>
            <person name="Hu H."/>
        </authorList>
    </citation>
    <scope>NUCLEOTIDE SEQUENCE</scope>
    <source>
        <strain evidence="1">RL-WG26</strain>
    </source>
</reference>
<gene>
    <name evidence="1" type="ORF">N5C08_17520</name>
</gene>
<dbReference type="RefSeq" id="WP_261745656.1">
    <property type="nucleotide sequence ID" value="NZ_CP104557.1"/>
</dbReference>
<accession>A0ABY6ARW7</accession>
<keyword evidence="2" id="KW-1185">Reference proteome</keyword>
<evidence type="ECO:0000313" key="1">
    <source>
        <dbReference type="EMBL" id="UXH42364.1"/>
    </source>
</evidence>
<sequence length="56" mass="6081">MSQARRRLRRITALVAEGHVFIVTKNGKPSGIIVAPEQAVEGKLESGHSDTSKSHE</sequence>
<dbReference type="Proteomes" id="UP001064504">
    <property type="component" value="Chromosome"/>
</dbReference>
<evidence type="ECO:0000313" key="2">
    <source>
        <dbReference type="Proteomes" id="UP001064504"/>
    </source>
</evidence>
<dbReference type="EMBL" id="CP104557">
    <property type="protein sequence ID" value="UXH42364.1"/>
    <property type="molecule type" value="Genomic_DNA"/>
</dbReference>